<evidence type="ECO:0000313" key="2">
    <source>
        <dbReference type="EMBL" id="TLP61910.1"/>
    </source>
</evidence>
<name>A0A5R8Z863_9PSED</name>
<sequence length="141" mass="15786">MNRDLEFQSFMSRYFPAFIAGFFLCCFTFAGAISLSFASYLHRYSADGNPMLITALVAGLVCAAGHIAVVRGRAWGVWVVVGVLVASVCVALPSYRYHPHPFSYGSTLFAGLFGLLVLNSKRYREMRKRLAGYRQQRLSKR</sequence>
<feature type="transmembrane region" description="Helical" evidence="1">
    <location>
        <begin position="12"/>
        <end position="38"/>
    </location>
</feature>
<dbReference type="AlphaFoldDB" id="A0A5R8Z863"/>
<feature type="transmembrane region" description="Helical" evidence="1">
    <location>
        <begin position="50"/>
        <end position="70"/>
    </location>
</feature>
<evidence type="ECO:0000256" key="1">
    <source>
        <dbReference type="SAM" id="Phobius"/>
    </source>
</evidence>
<accession>A0A5R8Z863</accession>
<dbReference type="RefSeq" id="WP_138219369.1">
    <property type="nucleotide sequence ID" value="NZ_VAUO01000003.1"/>
</dbReference>
<proteinExistence type="predicted"/>
<evidence type="ECO:0000313" key="3">
    <source>
        <dbReference type="Proteomes" id="UP000309819"/>
    </source>
</evidence>
<keyword evidence="1" id="KW-0812">Transmembrane</keyword>
<organism evidence="2 3">
    <name type="scientific">Pseudomonas mosselii</name>
    <dbReference type="NCBI Taxonomy" id="78327"/>
    <lineage>
        <taxon>Bacteria</taxon>
        <taxon>Pseudomonadati</taxon>
        <taxon>Pseudomonadota</taxon>
        <taxon>Gammaproteobacteria</taxon>
        <taxon>Pseudomonadales</taxon>
        <taxon>Pseudomonadaceae</taxon>
        <taxon>Pseudomonas</taxon>
    </lineage>
</organism>
<reference evidence="2 3" key="1">
    <citation type="submission" date="2019-05" db="EMBL/GenBank/DDBJ databases">
        <title>Pseudomonas sp. SC006 isolated from lettuce that can produce HBGAs.</title>
        <authorList>
            <person name="Wang D."/>
            <person name="Liao N."/>
            <person name="Liu D."/>
            <person name="Zhang Z."/>
            <person name="Zou S."/>
        </authorList>
    </citation>
    <scope>NUCLEOTIDE SEQUENCE [LARGE SCALE GENOMIC DNA]</scope>
    <source>
        <strain evidence="2 3">SC006</strain>
    </source>
</reference>
<dbReference type="Proteomes" id="UP000309819">
    <property type="component" value="Unassembled WGS sequence"/>
</dbReference>
<keyword evidence="1" id="KW-1133">Transmembrane helix</keyword>
<gene>
    <name evidence="2" type="ORF">FEM01_10525</name>
</gene>
<comment type="caution">
    <text evidence="2">The sequence shown here is derived from an EMBL/GenBank/DDBJ whole genome shotgun (WGS) entry which is preliminary data.</text>
</comment>
<feature type="transmembrane region" description="Helical" evidence="1">
    <location>
        <begin position="77"/>
        <end position="95"/>
    </location>
</feature>
<protein>
    <submittedName>
        <fullName evidence="2">Uncharacterized protein</fullName>
    </submittedName>
</protein>
<dbReference type="EMBL" id="VAUO01000003">
    <property type="protein sequence ID" value="TLP61910.1"/>
    <property type="molecule type" value="Genomic_DNA"/>
</dbReference>
<keyword evidence="3" id="KW-1185">Reference proteome</keyword>
<feature type="transmembrane region" description="Helical" evidence="1">
    <location>
        <begin position="101"/>
        <end position="119"/>
    </location>
</feature>
<dbReference type="OrthoDB" id="7032452at2"/>
<keyword evidence="1" id="KW-0472">Membrane</keyword>